<dbReference type="SUPFAM" id="SSF51126">
    <property type="entry name" value="Pectin lyase-like"/>
    <property type="match status" value="1"/>
</dbReference>
<dbReference type="Pfam" id="PF24249">
    <property type="entry name" value="DUF7452"/>
    <property type="match status" value="1"/>
</dbReference>
<evidence type="ECO:0000256" key="1">
    <source>
        <dbReference type="SAM" id="SignalP"/>
    </source>
</evidence>
<evidence type="ECO:0000313" key="3">
    <source>
        <dbReference type="EMBL" id="MDC8013423.1"/>
    </source>
</evidence>
<proteinExistence type="predicted"/>
<dbReference type="InterPro" id="IPR055875">
    <property type="entry name" value="DUF7452"/>
</dbReference>
<reference evidence="3" key="1">
    <citation type="submission" date="2023-02" db="EMBL/GenBank/DDBJ databases">
        <title>Tahibacter soli sp. nov. isolated from soil.</title>
        <authorList>
            <person name="Baek J.H."/>
            <person name="Lee J.K."/>
            <person name="Choi D.G."/>
            <person name="Jeon C.O."/>
        </authorList>
    </citation>
    <scope>NUCLEOTIDE SEQUENCE</scope>
    <source>
        <strain evidence="3">BL</strain>
    </source>
</reference>
<organism evidence="3 4">
    <name type="scientific">Tahibacter soli</name>
    <dbReference type="NCBI Taxonomy" id="2983605"/>
    <lineage>
        <taxon>Bacteria</taxon>
        <taxon>Pseudomonadati</taxon>
        <taxon>Pseudomonadota</taxon>
        <taxon>Gammaproteobacteria</taxon>
        <taxon>Lysobacterales</taxon>
        <taxon>Rhodanobacteraceae</taxon>
        <taxon>Tahibacter</taxon>
    </lineage>
</organism>
<accession>A0A9X4BIB8</accession>
<name>A0A9X4BIB8_9GAMM</name>
<evidence type="ECO:0000259" key="2">
    <source>
        <dbReference type="Pfam" id="PF24249"/>
    </source>
</evidence>
<dbReference type="InterPro" id="IPR011050">
    <property type="entry name" value="Pectin_lyase_fold/virulence"/>
</dbReference>
<protein>
    <recommendedName>
        <fullName evidence="2">DUF7452 domain-containing protein</fullName>
    </recommendedName>
</protein>
<comment type="caution">
    <text evidence="3">The sequence shown here is derived from an EMBL/GenBank/DDBJ whole genome shotgun (WGS) entry which is preliminary data.</text>
</comment>
<dbReference type="NCBIfam" id="NF041518">
    <property type="entry name" value="choice_anch_Q"/>
    <property type="match status" value="1"/>
</dbReference>
<feature type="chain" id="PRO_5040929397" description="DUF7452 domain-containing protein" evidence="1">
    <location>
        <begin position="20"/>
        <end position="682"/>
    </location>
</feature>
<keyword evidence="1" id="KW-0732">Signal</keyword>
<gene>
    <name evidence="3" type="ORF">OD750_012835</name>
</gene>
<evidence type="ECO:0000313" key="4">
    <source>
        <dbReference type="Proteomes" id="UP001139971"/>
    </source>
</evidence>
<keyword evidence="4" id="KW-1185">Reference proteome</keyword>
<sequence>MQARTIAAALAVLAGTAHAGSPPVNWPGAPPCNATLQACIDGVADGRAIDIVTDTPIDENLNLYNRSLTLGAGAGHHPSLARTRWIVVSSSAIAGDLTVNLSGLTLTDGYVWLAYAGTGTARYDVRRMTLTQTPAGAASYIRVAANGGTVEATVYDNRVSGRPLGLNNGLVEFAASGGATLDASALYNRVTNTSPTAVSGAGILLDAAGNAAGTFKAHANEVRGGFFRAGIYVSEGLFSSTASNYAARLYNNVLVCAPDGGTGIGLVVNNGTLDAQAVNNTISRCNYGILASQWSGGTSASAAIAGLVKNNLVVANTTLSFNAALTPDLANDYNLLNGATSVATGAHTITAAAQLASNTAPRLTATSPAIDAADTATLGFGLIFNGLPVVDADGLRRIKEAGGGDDADIGAYEYGDLSFRHTATPANTSSYISTFDHPGANAQSAANLMATPNFGGNLAGPGVANDQPFGVYYASARWRVFNEDAATPMPGGAKFNVFAPAPGSGSFRHVSTAANTVGRFTEIDSGSTNNVPGYIVLATQNWSAGSGIYNAHPIGLVYSGATSRWQIANLDSGGATMPANAGFNVYAQPESPNAFRVSAAGGSSSIVLDHPLLNGVPCAQVNTTRLWSGSTVVGNHDVYYGSDGTWRIFGYSALPAGTTFHVVIDPRQVFDCTDRIFADGFQ</sequence>
<dbReference type="InterPro" id="IPR059226">
    <property type="entry name" value="Choice_anch_Q_dom"/>
</dbReference>
<feature type="domain" description="DUF7452" evidence="2">
    <location>
        <begin position="476"/>
        <end position="572"/>
    </location>
</feature>
<feature type="signal peptide" evidence="1">
    <location>
        <begin position="1"/>
        <end position="19"/>
    </location>
</feature>
<dbReference type="Proteomes" id="UP001139971">
    <property type="component" value="Unassembled WGS sequence"/>
</dbReference>
<dbReference type="AlphaFoldDB" id="A0A9X4BIB8"/>
<dbReference type="RefSeq" id="WP_263545630.1">
    <property type="nucleotide sequence ID" value="NZ_JAOVZO020000017.1"/>
</dbReference>
<dbReference type="EMBL" id="JAOVZO020000017">
    <property type="protein sequence ID" value="MDC8013423.1"/>
    <property type="molecule type" value="Genomic_DNA"/>
</dbReference>